<dbReference type="PANTHER" id="PTHR37482:SF1">
    <property type="entry name" value="OUTER MEMBRANE PROTEIN ASSEMBLY FACTOR BAME"/>
    <property type="match status" value="1"/>
</dbReference>
<dbReference type="EMBL" id="FOUO01000003">
    <property type="protein sequence ID" value="SFM34280.1"/>
    <property type="molecule type" value="Genomic_DNA"/>
</dbReference>
<evidence type="ECO:0000313" key="7">
    <source>
        <dbReference type="Proteomes" id="UP000199556"/>
    </source>
</evidence>
<dbReference type="PANTHER" id="PTHR37482">
    <property type="entry name" value="OUTER MEMBRANE PROTEIN ASSEMBLY FACTOR BAME"/>
    <property type="match status" value="1"/>
</dbReference>
<dbReference type="HAMAP" id="MF_00925">
    <property type="entry name" value="OM_assembly_BamE"/>
    <property type="match status" value="1"/>
</dbReference>
<feature type="domain" description="Outer membrane protein assembly factor BamE" evidence="5">
    <location>
        <begin position="33"/>
        <end position="100"/>
    </location>
</feature>
<evidence type="ECO:0000256" key="2">
    <source>
        <dbReference type="ARBA" id="ARBA00023136"/>
    </source>
</evidence>
<keyword evidence="1 4" id="KW-0732">Signal</keyword>
<dbReference type="GO" id="GO:1990063">
    <property type="term" value="C:Bam protein complex"/>
    <property type="evidence" value="ECO:0007669"/>
    <property type="project" value="TreeGrafter"/>
</dbReference>
<keyword evidence="3 4" id="KW-0998">Cell outer membrane</keyword>
<evidence type="ECO:0000313" key="6">
    <source>
        <dbReference type="EMBL" id="SFM34280.1"/>
    </source>
</evidence>
<comment type="subcellular location">
    <subcellularLocation>
        <location evidence="4">Cell outer membrane</location>
    </subcellularLocation>
</comment>
<dbReference type="InterPro" id="IPR026592">
    <property type="entry name" value="BamE"/>
</dbReference>
<dbReference type="STRING" id="195064.SAMN05421721_10389"/>
<accession>A0A1I4Q3Q7</accession>
<dbReference type="AlphaFoldDB" id="A0A1I4Q3Q7"/>
<evidence type="ECO:0000256" key="3">
    <source>
        <dbReference type="ARBA" id="ARBA00023237"/>
    </source>
</evidence>
<gene>
    <name evidence="4" type="primary">bamE</name>
    <name evidence="6" type="ORF">SAMN05421721_10389</name>
</gene>
<keyword evidence="7" id="KW-1185">Reference proteome</keyword>
<dbReference type="InterPro" id="IPR007450">
    <property type="entry name" value="BamE_dom"/>
</dbReference>
<comment type="similarity">
    <text evidence="4">Belongs to the BamE family.</text>
</comment>
<protein>
    <recommendedName>
        <fullName evidence="4">Outer membrane protein assembly factor BamE</fullName>
    </recommendedName>
</protein>
<dbReference type="Proteomes" id="UP000199556">
    <property type="component" value="Unassembled WGS sequence"/>
</dbReference>
<dbReference type="GO" id="GO:0043165">
    <property type="term" value="P:Gram-negative-bacterium-type cell outer membrane assembly"/>
    <property type="evidence" value="ECO:0007669"/>
    <property type="project" value="UniProtKB-UniRule"/>
</dbReference>
<dbReference type="Gene3D" id="3.30.1450.10">
    <property type="match status" value="1"/>
</dbReference>
<dbReference type="GO" id="GO:0051205">
    <property type="term" value="P:protein insertion into membrane"/>
    <property type="evidence" value="ECO:0007669"/>
    <property type="project" value="UniProtKB-UniRule"/>
</dbReference>
<dbReference type="GO" id="GO:0030674">
    <property type="term" value="F:protein-macromolecule adaptor activity"/>
    <property type="evidence" value="ECO:0007669"/>
    <property type="project" value="TreeGrafter"/>
</dbReference>
<dbReference type="Pfam" id="PF04355">
    <property type="entry name" value="BamE"/>
    <property type="match status" value="1"/>
</dbReference>
<evidence type="ECO:0000256" key="4">
    <source>
        <dbReference type="HAMAP-Rule" id="MF_00925"/>
    </source>
</evidence>
<evidence type="ECO:0000256" key="1">
    <source>
        <dbReference type="ARBA" id="ARBA00022729"/>
    </source>
</evidence>
<dbReference type="RefSeq" id="WP_090483787.1">
    <property type="nucleotide sequence ID" value="NZ_FOUO01000003.1"/>
</dbReference>
<name>A0A1I4Q3Q7_ECTMO</name>
<dbReference type="InterPro" id="IPR037873">
    <property type="entry name" value="BamE-like"/>
</dbReference>
<dbReference type="OrthoDB" id="9808250at2"/>
<evidence type="ECO:0000259" key="5">
    <source>
        <dbReference type="Pfam" id="PF04355"/>
    </source>
</evidence>
<comment type="subunit">
    <text evidence="4">Part of the Bam complex.</text>
</comment>
<reference evidence="6 7" key="1">
    <citation type="submission" date="2016-10" db="EMBL/GenBank/DDBJ databases">
        <authorList>
            <person name="de Groot N.N."/>
        </authorList>
    </citation>
    <scope>NUCLEOTIDE SEQUENCE [LARGE SCALE GENOMIC DNA]</scope>
    <source>
        <strain evidence="6 7">DSM 4180</strain>
    </source>
</reference>
<sequence length="108" mass="12454">MARLILYSTLVFGLLHGCGSNLLTVHRLDIQQGNALEEERVEQLRRGMTPAQVRFLLGEPLLQDPFHGGERWDYVYYLKRGDGQTQRRRVTLQFQDGRVEAIRGLEEG</sequence>
<keyword evidence="2 4" id="KW-0472">Membrane</keyword>
<organism evidence="6 7">
    <name type="scientific">Ectothiorhodospira mobilis</name>
    <dbReference type="NCBI Taxonomy" id="195064"/>
    <lineage>
        <taxon>Bacteria</taxon>
        <taxon>Pseudomonadati</taxon>
        <taxon>Pseudomonadota</taxon>
        <taxon>Gammaproteobacteria</taxon>
        <taxon>Chromatiales</taxon>
        <taxon>Ectothiorhodospiraceae</taxon>
        <taxon>Ectothiorhodospira</taxon>
    </lineage>
</organism>
<comment type="function">
    <text evidence="4">Part of the outer membrane protein assembly complex, which is involved in assembly and insertion of beta-barrel proteins into the outer membrane.</text>
</comment>
<proteinExistence type="inferred from homology"/>